<feature type="region of interest" description="Disordered" evidence="1">
    <location>
        <begin position="178"/>
        <end position="210"/>
    </location>
</feature>
<gene>
    <name evidence="2" type="ORF">JM18_007615</name>
</gene>
<feature type="compositionally biased region" description="Basic residues" evidence="1">
    <location>
        <begin position="193"/>
        <end position="205"/>
    </location>
</feature>
<feature type="region of interest" description="Disordered" evidence="1">
    <location>
        <begin position="318"/>
        <end position="342"/>
    </location>
</feature>
<dbReference type="AlphaFoldDB" id="A0A921SB06"/>
<evidence type="ECO:0000256" key="1">
    <source>
        <dbReference type="SAM" id="MobiDB-lite"/>
    </source>
</evidence>
<evidence type="ECO:0000313" key="3">
    <source>
        <dbReference type="Proteomes" id="UP000792063"/>
    </source>
</evidence>
<feature type="compositionally biased region" description="Basic residues" evidence="1">
    <location>
        <begin position="269"/>
        <end position="281"/>
    </location>
</feature>
<reference evidence="2" key="2">
    <citation type="submission" date="2020-06" db="EMBL/GenBank/DDBJ databases">
        <authorList>
            <person name="Studholme D.J."/>
        </authorList>
    </citation>
    <scope>NUCLEOTIDE SEQUENCE</scope>
    <source>
        <strain evidence="2">NZFS 3630</strain>
    </source>
</reference>
<comment type="caution">
    <text evidence="2">The sequence shown here is derived from an EMBL/GenBank/DDBJ whole genome shotgun (WGS) entry which is preliminary data.</text>
</comment>
<reference evidence="2" key="1">
    <citation type="journal article" date="2015" name="Genom Data">
        <title>Genome sequences of six Phytophthora species associated with forests in New Zealand.</title>
        <authorList>
            <person name="Studholme D.J."/>
            <person name="McDougal R.L."/>
            <person name="Sambles C."/>
            <person name="Hansen E."/>
            <person name="Hardy G."/>
            <person name="Grant M."/>
            <person name="Ganley R.J."/>
            <person name="Williams N.M."/>
        </authorList>
    </citation>
    <scope>NUCLEOTIDE SEQUENCE</scope>
    <source>
        <strain evidence="2">NZFS 3630</strain>
    </source>
</reference>
<proteinExistence type="predicted"/>
<accession>A0A921SB06</accession>
<organism evidence="2 3">
    <name type="scientific">Phytophthora kernoviae</name>
    <dbReference type="NCBI Taxonomy" id="325452"/>
    <lineage>
        <taxon>Eukaryota</taxon>
        <taxon>Sar</taxon>
        <taxon>Stramenopiles</taxon>
        <taxon>Oomycota</taxon>
        <taxon>Peronosporomycetes</taxon>
        <taxon>Peronosporales</taxon>
        <taxon>Peronosporaceae</taxon>
        <taxon>Phytophthora</taxon>
    </lineage>
</organism>
<feature type="region of interest" description="Disordered" evidence="1">
    <location>
        <begin position="102"/>
        <end position="134"/>
    </location>
</feature>
<dbReference type="EMBL" id="JPWU03000489">
    <property type="protein sequence ID" value="KAG2513545.1"/>
    <property type="molecule type" value="Genomic_DNA"/>
</dbReference>
<dbReference type="Proteomes" id="UP000792063">
    <property type="component" value="Unassembled WGS sequence"/>
</dbReference>
<name>A0A921SB06_9STRA</name>
<feature type="compositionally biased region" description="Basic residues" evidence="1">
    <location>
        <begin position="117"/>
        <end position="129"/>
    </location>
</feature>
<feature type="region of interest" description="Disordered" evidence="1">
    <location>
        <begin position="254"/>
        <end position="286"/>
    </location>
</feature>
<evidence type="ECO:0000313" key="2">
    <source>
        <dbReference type="EMBL" id="KAG2513545.1"/>
    </source>
</evidence>
<protein>
    <submittedName>
        <fullName evidence="2">Uncharacterized protein</fullName>
    </submittedName>
</protein>
<sequence>MMKDVVDTSMQERKPRNDNNMMRAKTLALVALLVTVIGHANADQAAHLRVRVHAKDAASCADGEESIAVLGWGQEGCVKSDNVCDANTEGDCPTGAHCEKQDSGEYGCEDGDETTTKKQKKHHHHKKSHTKDAASCADGEESIAVLGWGQEGCVKSDNVCDANTEGDCPTGAHCEKQDSGEYGCEDGDETTTKKQKKHHHHKKSHTKDAASCADGEESIAVLGWGQEGCVKSDNVCAASTEGDCPTGAHCEKQDSGEYGCEDGDETTTKKQKKHHHHKKSHTKDAASCADGEESIAVLGWGQEGCVKSDNVCAASTEGDCPTGAHCEKQDSGEYGCEDGTSS</sequence>